<dbReference type="HOGENOM" id="CLU_157923_0_0_7"/>
<sequence>MSYYVHAVAGRLRIKLPILKKNPTKAQKLEELLRNLSGVEHASTNGMTGSVTILFDEKVIGSDGILLLLAQEGYIDIFQLIAGKKREESPASHIGQAASKALLGFALGRAFQGTPLAFISAFI</sequence>
<dbReference type="SUPFAM" id="SSF55008">
    <property type="entry name" value="HMA, heavy metal-associated domain"/>
    <property type="match status" value="1"/>
</dbReference>
<keyword evidence="2" id="KW-1185">Reference proteome</keyword>
<evidence type="ECO:0008006" key="3">
    <source>
        <dbReference type="Google" id="ProtNLM"/>
    </source>
</evidence>
<dbReference type="InterPro" id="IPR036163">
    <property type="entry name" value="HMA_dom_sf"/>
</dbReference>
<dbReference type="RefSeq" id="WP_014808107.1">
    <property type="nucleotide sequence ID" value="NC_018025.1"/>
</dbReference>
<dbReference type="Pfam" id="PF19991">
    <property type="entry name" value="HMA_2"/>
    <property type="match status" value="1"/>
</dbReference>
<name>I4C057_DESTA</name>
<protein>
    <recommendedName>
        <fullName evidence="3">Heavy-metal-associated domain-containing protein</fullName>
    </recommendedName>
</protein>
<dbReference type="EMBL" id="CP003360">
    <property type="protein sequence ID" value="AFM22948.1"/>
    <property type="molecule type" value="Genomic_DNA"/>
</dbReference>
<dbReference type="OrthoDB" id="9794780at2"/>
<evidence type="ECO:0000313" key="2">
    <source>
        <dbReference type="Proteomes" id="UP000006055"/>
    </source>
</evidence>
<dbReference type="Proteomes" id="UP000006055">
    <property type="component" value="Chromosome"/>
</dbReference>
<accession>I4C057</accession>
<dbReference type="KEGG" id="dti:Desti_0202"/>
<gene>
    <name evidence="1" type="ordered locus">Desti_0202</name>
</gene>
<dbReference type="eggNOG" id="ENOG5033K7A">
    <property type="taxonomic scope" value="Bacteria"/>
</dbReference>
<dbReference type="AlphaFoldDB" id="I4C057"/>
<dbReference type="GO" id="GO:0046872">
    <property type="term" value="F:metal ion binding"/>
    <property type="evidence" value="ECO:0007669"/>
    <property type="project" value="InterPro"/>
</dbReference>
<evidence type="ECO:0000313" key="1">
    <source>
        <dbReference type="EMBL" id="AFM22948.1"/>
    </source>
</evidence>
<dbReference type="STRING" id="706587.Desti_0202"/>
<organism evidence="1 2">
    <name type="scientific">Desulfomonile tiedjei (strain ATCC 49306 / DSM 6799 / DCB-1)</name>
    <dbReference type="NCBI Taxonomy" id="706587"/>
    <lineage>
        <taxon>Bacteria</taxon>
        <taxon>Pseudomonadati</taxon>
        <taxon>Thermodesulfobacteriota</taxon>
        <taxon>Desulfomonilia</taxon>
        <taxon>Desulfomonilales</taxon>
        <taxon>Desulfomonilaceae</taxon>
        <taxon>Desulfomonile</taxon>
    </lineage>
</organism>
<proteinExistence type="predicted"/>
<reference evidence="2" key="1">
    <citation type="submission" date="2012-06" db="EMBL/GenBank/DDBJ databases">
        <title>Complete sequence of chromosome of Desulfomonile tiedjei DSM 6799.</title>
        <authorList>
            <person name="Lucas S."/>
            <person name="Copeland A."/>
            <person name="Lapidus A."/>
            <person name="Glavina del Rio T."/>
            <person name="Dalin E."/>
            <person name="Tice H."/>
            <person name="Bruce D."/>
            <person name="Goodwin L."/>
            <person name="Pitluck S."/>
            <person name="Peters L."/>
            <person name="Ovchinnikova G."/>
            <person name="Zeytun A."/>
            <person name="Lu M."/>
            <person name="Kyrpides N."/>
            <person name="Mavromatis K."/>
            <person name="Ivanova N."/>
            <person name="Brettin T."/>
            <person name="Detter J.C."/>
            <person name="Han C."/>
            <person name="Larimer F."/>
            <person name="Land M."/>
            <person name="Hauser L."/>
            <person name="Markowitz V."/>
            <person name="Cheng J.-F."/>
            <person name="Hugenholtz P."/>
            <person name="Woyke T."/>
            <person name="Wu D."/>
            <person name="Spring S."/>
            <person name="Schroeder M."/>
            <person name="Brambilla E."/>
            <person name="Klenk H.-P."/>
            <person name="Eisen J.A."/>
        </authorList>
    </citation>
    <scope>NUCLEOTIDE SEQUENCE [LARGE SCALE GENOMIC DNA]</scope>
    <source>
        <strain evidence="2">ATCC 49306 / DSM 6799 / DCB-1</strain>
    </source>
</reference>